<dbReference type="KEGG" id="plia:E4191_02855"/>
<sequence length="286" mass="32161">MMRIQVLGLCRFSLLVQGDFQTTGEDLDDNRAILYDPARLERRMRWFETLCVPPLMAQTDPDFTLIVATGEDLPEPWAGRLQAVAEVVPQIRIECLPPGRHAPLCREALARHVDSTADVVAQFRMDDDDAVAIDYVAHIRADHRLAARMTHKHHPVVVNYTSGIVARLEDGDLTLHAEMAQNWGLAQTFYFPGGEVRSLMNYRHDKVWAKVPTLTLPGPVMWIRGHHDVNDSRGHLIGKNRVAADPDELPRLLERRFNLDLEDLRAALTLPLHQPLPGDGPAIPPA</sequence>
<dbReference type="RefSeq" id="WP_135312069.1">
    <property type="nucleotide sequence ID" value="NZ_CP038439.1"/>
</dbReference>
<evidence type="ECO:0000313" key="1">
    <source>
        <dbReference type="EMBL" id="QBX33774.1"/>
    </source>
</evidence>
<dbReference type="AlphaFoldDB" id="A0A4P7HI95"/>
<organism evidence="1 2">
    <name type="scientific">Paracoccus liaowanqingii</name>
    <dbReference type="NCBI Taxonomy" id="2560053"/>
    <lineage>
        <taxon>Bacteria</taxon>
        <taxon>Pseudomonadati</taxon>
        <taxon>Pseudomonadota</taxon>
        <taxon>Alphaproteobacteria</taxon>
        <taxon>Rhodobacterales</taxon>
        <taxon>Paracoccaceae</taxon>
        <taxon>Paracoccus</taxon>
    </lineage>
</organism>
<protein>
    <recommendedName>
        <fullName evidence="3">Rhamnosyl transferase</fullName>
    </recommendedName>
</protein>
<evidence type="ECO:0008006" key="3">
    <source>
        <dbReference type="Google" id="ProtNLM"/>
    </source>
</evidence>
<proteinExistence type="predicted"/>
<dbReference type="EMBL" id="CP038439">
    <property type="protein sequence ID" value="QBX33774.1"/>
    <property type="molecule type" value="Genomic_DNA"/>
</dbReference>
<name>A0A4P7HI95_9RHOB</name>
<reference evidence="2" key="1">
    <citation type="submission" date="2019-03" db="EMBL/GenBank/DDBJ databases">
        <authorList>
            <person name="Li J."/>
        </authorList>
    </citation>
    <scope>NUCLEOTIDE SEQUENCE [LARGE SCALE GENOMIC DNA]</scope>
    <source>
        <strain evidence="2">2251</strain>
    </source>
</reference>
<evidence type="ECO:0000313" key="2">
    <source>
        <dbReference type="Proteomes" id="UP000296374"/>
    </source>
</evidence>
<dbReference type="Proteomes" id="UP000296374">
    <property type="component" value="Chromosome"/>
</dbReference>
<accession>A0A4P7HI95</accession>
<dbReference type="InterPro" id="IPR021466">
    <property type="entry name" value="Put_rhamnosyl_transferase"/>
</dbReference>
<gene>
    <name evidence="1" type="ORF">E4191_02855</name>
</gene>
<dbReference type="Pfam" id="PF11316">
    <property type="entry name" value="Rhamno_transf"/>
    <property type="match status" value="1"/>
</dbReference>